<comment type="caution">
    <text evidence="6">The sequence shown here is derived from an EMBL/GenBank/DDBJ whole genome shotgun (WGS) entry which is preliminary data.</text>
</comment>
<dbReference type="PANTHER" id="PTHR18895:SF74">
    <property type="entry name" value="MTRF1L RELEASE FACTOR GLUTAMINE METHYLTRANSFERASE"/>
    <property type="match status" value="1"/>
</dbReference>
<dbReference type="Proteomes" id="UP000229972">
    <property type="component" value="Unassembled WGS sequence"/>
</dbReference>
<keyword evidence="1 6" id="KW-0489">Methyltransferase</keyword>
<dbReference type="Gene3D" id="3.40.50.150">
    <property type="entry name" value="Vaccinia Virus protein VP39"/>
    <property type="match status" value="1"/>
</dbReference>
<dbReference type="Gene3D" id="1.10.8.10">
    <property type="entry name" value="DNA helicase RuvA subunit, C-terminal domain"/>
    <property type="match status" value="1"/>
</dbReference>
<evidence type="ECO:0000256" key="1">
    <source>
        <dbReference type="ARBA" id="ARBA00022603"/>
    </source>
</evidence>
<evidence type="ECO:0000256" key="2">
    <source>
        <dbReference type="ARBA" id="ARBA00022679"/>
    </source>
</evidence>
<organism evidence="6 7">
    <name type="scientific">Candidatus Falkowbacteria bacterium CG10_big_fil_rev_8_21_14_0_10_37_18</name>
    <dbReference type="NCBI Taxonomy" id="1974562"/>
    <lineage>
        <taxon>Bacteria</taxon>
        <taxon>Candidatus Falkowiibacteriota</taxon>
    </lineage>
</organism>
<gene>
    <name evidence="6" type="primary">prmC</name>
    <name evidence="6" type="ORF">COT93_02600</name>
</gene>
<dbReference type="GO" id="GO:0032259">
    <property type="term" value="P:methylation"/>
    <property type="evidence" value="ECO:0007669"/>
    <property type="project" value="UniProtKB-KW"/>
</dbReference>
<dbReference type="InterPro" id="IPR050320">
    <property type="entry name" value="N5-glutamine_MTase"/>
</dbReference>
<sequence>MTIADIFAQSALPRLETEIFVSFLLQKNREFLLTHPETPINKATHKKFLILSRKRQDNWPVAYLTGQKEFYGLKFKVTPAVLVPRPETEMMVEEIIDIVKKDKQQHVTSTIVDIGTGSGAIIIAVVSELKKLKNDIFKNSEFKASDISAPALKVAKQNAIKHKLSSKIKFYRGNLLQAFKFKQNQLNKKHLIIAANLPYLTSTQINKSPGINHEPRLALDGSKQGFKYYRELFKQLKELNLNEVKISLICEIDPSQNISGQKIAKLYFPTANIISKKDLRKKYRFLVISI</sequence>
<evidence type="ECO:0000313" key="6">
    <source>
        <dbReference type="EMBL" id="PIR95401.1"/>
    </source>
</evidence>
<dbReference type="EMBL" id="PFAL01000024">
    <property type="protein sequence ID" value="PIR95401.1"/>
    <property type="molecule type" value="Genomic_DNA"/>
</dbReference>
<evidence type="ECO:0000256" key="3">
    <source>
        <dbReference type="ARBA" id="ARBA00022691"/>
    </source>
</evidence>
<dbReference type="InterPro" id="IPR025714">
    <property type="entry name" value="Methyltranfer_dom"/>
</dbReference>
<dbReference type="NCBIfam" id="TIGR03534">
    <property type="entry name" value="RF_mod_PrmC"/>
    <property type="match status" value="1"/>
</dbReference>
<name>A0A2H0V8K2_9BACT</name>
<feature type="domain" description="Release factor glutamine methyltransferase N-terminal" evidence="5">
    <location>
        <begin position="8"/>
        <end position="66"/>
    </location>
</feature>
<proteinExistence type="predicted"/>
<dbReference type="Pfam" id="PF13847">
    <property type="entry name" value="Methyltransf_31"/>
    <property type="match status" value="1"/>
</dbReference>
<dbReference type="GO" id="GO:0008276">
    <property type="term" value="F:protein methyltransferase activity"/>
    <property type="evidence" value="ECO:0007669"/>
    <property type="project" value="InterPro"/>
</dbReference>
<dbReference type="CDD" id="cd02440">
    <property type="entry name" value="AdoMet_MTases"/>
    <property type="match status" value="1"/>
</dbReference>
<evidence type="ECO:0000313" key="7">
    <source>
        <dbReference type="Proteomes" id="UP000229972"/>
    </source>
</evidence>
<evidence type="ECO:0000259" key="5">
    <source>
        <dbReference type="Pfam" id="PF17827"/>
    </source>
</evidence>
<feature type="domain" description="Methyltransferase" evidence="4">
    <location>
        <begin position="109"/>
        <end position="187"/>
    </location>
</feature>
<keyword evidence="2 6" id="KW-0808">Transferase</keyword>
<dbReference type="PANTHER" id="PTHR18895">
    <property type="entry name" value="HEMK METHYLTRANSFERASE"/>
    <property type="match status" value="1"/>
</dbReference>
<reference evidence="7" key="1">
    <citation type="submission" date="2017-09" db="EMBL/GenBank/DDBJ databases">
        <title>Depth-based differentiation of microbial function through sediment-hosted aquifers and enrichment of novel symbionts in the deep terrestrial subsurface.</title>
        <authorList>
            <person name="Probst A.J."/>
            <person name="Ladd B."/>
            <person name="Jarett J.K."/>
            <person name="Geller-Mcgrath D.E."/>
            <person name="Sieber C.M.K."/>
            <person name="Emerson J.B."/>
            <person name="Anantharaman K."/>
            <person name="Thomas B.C."/>
            <person name="Malmstrom R."/>
            <person name="Stieglmeier M."/>
            <person name="Klingl A."/>
            <person name="Woyke T."/>
            <person name="Ryan C.M."/>
            <person name="Banfield J.F."/>
        </authorList>
    </citation>
    <scope>NUCLEOTIDE SEQUENCE [LARGE SCALE GENOMIC DNA]</scope>
</reference>
<dbReference type="Pfam" id="PF17827">
    <property type="entry name" value="PrmC_N"/>
    <property type="match status" value="1"/>
</dbReference>
<dbReference type="NCBIfam" id="TIGR00536">
    <property type="entry name" value="hemK_fam"/>
    <property type="match status" value="1"/>
</dbReference>
<dbReference type="InterPro" id="IPR004556">
    <property type="entry name" value="HemK-like"/>
</dbReference>
<protein>
    <submittedName>
        <fullName evidence="6">Peptide chain release factor N(5)-glutamine methyltransferase</fullName>
    </submittedName>
</protein>
<dbReference type="InterPro" id="IPR040758">
    <property type="entry name" value="PrmC_N"/>
</dbReference>
<dbReference type="SUPFAM" id="SSF53335">
    <property type="entry name" value="S-adenosyl-L-methionine-dependent methyltransferases"/>
    <property type="match status" value="1"/>
</dbReference>
<dbReference type="InterPro" id="IPR019874">
    <property type="entry name" value="RF_methyltr_PrmC"/>
</dbReference>
<accession>A0A2H0V8K2</accession>
<evidence type="ECO:0000259" key="4">
    <source>
        <dbReference type="Pfam" id="PF13847"/>
    </source>
</evidence>
<dbReference type="AlphaFoldDB" id="A0A2H0V8K2"/>
<dbReference type="InterPro" id="IPR029063">
    <property type="entry name" value="SAM-dependent_MTases_sf"/>
</dbReference>
<keyword evidence="3" id="KW-0949">S-adenosyl-L-methionine</keyword>